<organism evidence="2 3">
    <name type="scientific">Pristionchus entomophagus</name>
    <dbReference type="NCBI Taxonomy" id="358040"/>
    <lineage>
        <taxon>Eukaryota</taxon>
        <taxon>Metazoa</taxon>
        <taxon>Ecdysozoa</taxon>
        <taxon>Nematoda</taxon>
        <taxon>Chromadorea</taxon>
        <taxon>Rhabditida</taxon>
        <taxon>Rhabditina</taxon>
        <taxon>Diplogasteromorpha</taxon>
        <taxon>Diplogasteroidea</taxon>
        <taxon>Neodiplogasteridae</taxon>
        <taxon>Pristionchus</taxon>
    </lineage>
</organism>
<feature type="non-terminal residue" evidence="2">
    <location>
        <position position="137"/>
    </location>
</feature>
<comment type="caution">
    <text evidence="2">The sequence shown here is derived from an EMBL/GenBank/DDBJ whole genome shotgun (WGS) entry which is preliminary data.</text>
</comment>
<keyword evidence="1" id="KW-1133">Transmembrane helix</keyword>
<gene>
    <name evidence="2" type="ORF">PENTCL1PPCAC_8304</name>
</gene>
<keyword evidence="1" id="KW-0812">Transmembrane</keyword>
<sequence length="137" mass="15453">SLTSMYIMNICEQSTVVIVQLSIAEYSNRSVIDWGWGSWTDCRRAFHTTRRDCRSSAVSLSVVQLDADMGESDAGEHEQHALIQRQRLVTCIILLFLLFLLSLTARQLLSSRFAAETTREDRLPSSDSEAVDSSQHD</sequence>
<evidence type="ECO:0000256" key="1">
    <source>
        <dbReference type="SAM" id="Phobius"/>
    </source>
</evidence>
<dbReference type="EMBL" id="BTSX01000002">
    <property type="protein sequence ID" value="GMS86129.1"/>
    <property type="molecule type" value="Genomic_DNA"/>
</dbReference>
<name>A0AAV5SXN9_9BILA</name>
<dbReference type="Proteomes" id="UP001432027">
    <property type="component" value="Unassembled WGS sequence"/>
</dbReference>
<dbReference type="AlphaFoldDB" id="A0AAV5SXN9"/>
<feature type="non-terminal residue" evidence="2">
    <location>
        <position position="1"/>
    </location>
</feature>
<reference evidence="2" key="1">
    <citation type="submission" date="2023-10" db="EMBL/GenBank/DDBJ databases">
        <title>Genome assembly of Pristionchus species.</title>
        <authorList>
            <person name="Yoshida K."/>
            <person name="Sommer R.J."/>
        </authorList>
    </citation>
    <scope>NUCLEOTIDE SEQUENCE</scope>
    <source>
        <strain evidence="2">RS0144</strain>
    </source>
</reference>
<keyword evidence="3" id="KW-1185">Reference proteome</keyword>
<accession>A0AAV5SXN9</accession>
<evidence type="ECO:0000313" key="2">
    <source>
        <dbReference type="EMBL" id="GMS86129.1"/>
    </source>
</evidence>
<feature type="transmembrane region" description="Helical" evidence="1">
    <location>
        <begin position="88"/>
        <end position="109"/>
    </location>
</feature>
<protein>
    <submittedName>
        <fullName evidence="2">Uncharacterized protein</fullName>
    </submittedName>
</protein>
<proteinExistence type="predicted"/>
<keyword evidence="1" id="KW-0472">Membrane</keyword>
<evidence type="ECO:0000313" key="3">
    <source>
        <dbReference type="Proteomes" id="UP001432027"/>
    </source>
</evidence>